<dbReference type="InterPro" id="IPR056740">
    <property type="entry name" value="ILV_EDD_C"/>
</dbReference>
<dbReference type="Pfam" id="PF24877">
    <property type="entry name" value="ILV_EDD_C"/>
    <property type="match status" value="1"/>
</dbReference>
<comment type="pathway">
    <text evidence="13 15">Amino-acid biosynthesis; L-isoleucine biosynthesis; L-isoleucine from 2-oxobutanoate: step 3/4.</text>
</comment>
<feature type="modified residue" description="N6-carboxylysine" evidence="15">
    <location>
        <position position="123"/>
    </location>
</feature>
<evidence type="ECO:0000256" key="13">
    <source>
        <dbReference type="ARBA" id="ARBA00029437"/>
    </source>
</evidence>
<evidence type="ECO:0000256" key="2">
    <source>
        <dbReference type="ARBA" id="ARBA00006486"/>
    </source>
</evidence>
<evidence type="ECO:0000256" key="8">
    <source>
        <dbReference type="ARBA" id="ARBA00023014"/>
    </source>
</evidence>
<dbReference type="GO" id="GO:0000287">
    <property type="term" value="F:magnesium ion binding"/>
    <property type="evidence" value="ECO:0007669"/>
    <property type="project" value="UniProtKB-UniRule"/>
</dbReference>
<dbReference type="Pfam" id="PF00920">
    <property type="entry name" value="ILVD_EDD_N"/>
    <property type="match status" value="1"/>
</dbReference>
<dbReference type="AlphaFoldDB" id="B9KB97"/>
<dbReference type="EC" id="4.2.1.9" evidence="14 15"/>
<dbReference type="STRING" id="309803.CTN_0117"/>
<evidence type="ECO:0000256" key="11">
    <source>
        <dbReference type="ARBA" id="ARBA00029304"/>
    </source>
</evidence>
<evidence type="ECO:0000313" key="18">
    <source>
        <dbReference type="EMBL" id="ACM22293.1"/>
    </source>
</evidence>
<proteinExistence type="inferred from homology"/>
<keyword evidence="10 15" id="KW-0100">Branched-chain amino acid biosynthesis</keyword>
<gene>
    <name evidence="15" type="primary">ilvD</name>
    <name evidence="18" type="ordered locus">CTN_0117</name>
</gene>
<dbReference type="InterPro" id="IPR004404">
    <property type="entry name" value="DihydroxyA_deHydtase"/>
</dbReference>
<dbReference type="InterPro" id="IPR037237">
    <property type="entry name" value="IlvD/EDD_N"/>
</dbReference>
<dbReference type="PANTHER" id="PTHR43661">
    <property type="entry name" value="D-XYLONATE DEHYDRATASE"/>
    <property type="match status" value="1"/>
</dbReference>
<comment type="caution">
    <text evidence="15">Lacks conserved residue(s) required for the propagation of feature annotation.</text>
</comment>
<evidence type="ECO:0000256" key="14">
    <source>
        <dbReference type="ARBA" id="ARBA00029490"/>
    </source>
</evidence>
<comment type="catalytic activity">
    <reaction evidence="15">
        <text>(2R,3R)-2,3-dihydroxy-3-methylpentanoate = (S)-3-methyl-2-oxopentanoate + H2O</text>
        <dbReference type="Rhea" id="RHEA:27694"/>
        <dbReference type="ChEBI" id="CHEBI:15377"/>
        <dbReference type="ChEBI" id="CHEBI:35146"/>
        <dbReference type="ChEBI" id="CHEBI:49258"/>
        <dbReference type="EC" id="4.2.1.9"/>
    </reaction>
</comment>
<dbReference type="GO" id="GO:0005829">
    <property type="term" value="C:cytosol"/>
    <property type="evidence" value="ECO:0007669"/>
    <property type="project" value="TreeGrafter"/>
</dbReference>
<evidence type="ECO:0000256" key="4">
    <source>
        <dbReference type="ARBA" id="ARBA00022714"/>
    </source>
</evidence>
<dbReference type="UniPathway" id="UPA00047">
    <property type="reaction ID" value="UER00057"/>
</dbReference>
<dbReference type="InterPro" id="IPR000581">
    <property type="entry name" value="ILV_EDD_N"/>
</dbReference>
<evidence type="ECO:0000256" key="7">
    <source>
        <dbReference type="ARBA" id="ARBA00023004"/>
    </source>
</evidence>
<dbReference type="eggNOG" id="COG0129">
    <property type="taxonomic scope" value="Bacteria"/>
</dbReference>
<keyword evidence="7 15" id="KW-0408">Iron</keyword>
<keyword evidence="4 15" id="KW-0001">2Fe-2S</keyword>
<reference evidence="18 19" key="1">
    <citation type="journal article" date="2009" name="Biosci. Biotechnol. Biochem.">
        <title>WeGAS: a web-based microbial genome annotation system.</title>
        <authorList>
            <person name="Lee D."/>
            <person name="Seo H."/>
            <person name="Park C."/>
            <person name="Park K."/>
        </authorList>
    </citation>
    <scope>NUCLEOTIDE SEQUENCE [LARGE SCALE GENOMIC DNA]</scope>
    <source>
        <strain evidence="19">ATCC 49049 / DSM 4359 / NBRC 107923 / NS-E</strain>
    </source>
</reference>
<evidence type="ECO:0000256" key="15">
    <source>
        <dbReference type="HAMAP-Rule" id="MF_00012"/>
    </source>
</evidence>
<feature type="binding site" evidence="15">
    <location>
        <position position="80"/>
    </location>
    <ligand>
        <name>Mg(2+)</name>
        <dbReference type="ChEBI" id="CHEBI:18420"/>
    </ligand>
</feature>
<evidence type="ECO:0000256" key="12">
    <source>
        <dbReference type="ARBA" id="ARBA00029436"/>
    </source>
</evidence>
<dbReference type="NCBIfam" id="TIGR00110">
    <property type="entry name" value="ilvD"/>
    <property type="match status" value="1"/>
</dbReference>
<dbReference type="Gene3D" id="3.50.30.80">
    <property type="entry name" value="IlvD/EDD C-terminal domain-like"/>
    <property type="match status" value="1"/>
</dbReference>
<dbReference type="KEGG" id="tna:CTN_0117"/>
<evidence type="ECO:0000259" key="16">
    <source>
        <dbReference type="Pfam" id="PF00920"/>
    </source>
</evidence>
<name>B9KB97_THENN</name>
<comment type="subunit">
    <text evidence="15">Homodimer.</text>
</comment>
<dbReference type="FunFam" id="3.50.30.80:FF:000001">
    <property type="entry name" value="Dihydroxy-acid dehydratase"/>
    <property type="match status" value="1"/>
</dbReference>
<keyword evidence="8 15" id="KW-0411">Iron-sulfur</keyword>
<dbReference type="PROSITE" id="PS00886">
    <property type="entry name" value="ILVD_EDD_1"/>
    <property type="match status" value="1"/>
</dbReference>
<comment type="pathway">
    <text evidence="12 15">Amino-acid biosynthesis; L-valine biosynthesis; L-valine from pyruvate: step 3/4.</text>
</comment>
<comment type="similarity">
    <text evidence="2 15">Belongs to the IlvD/Edd family.</text>
</comment>
<dbReference type="GO" id="GO:0004160">
    <property type="term" value="F:dihydroxy-acid dehydratase activity"/>
    <property type="evidence" value="ECO:0007669"/>
    <property type="project" value="UniProtKB-UniRule"/>
</dbReference>
<accession>B9KB97</accession>
<comment type="cofactor">
    <cofactor evidence="1 15">
        <name>Mg(2+)</name>
        <dbReference type="ChEBI" id="CHEBI:18420"/>
    </cofactor>
</comment>
<dbReference type="GO" id="GO:0051537">
    <property type="term" value="F:2 iron, 2 sulfur cluster binding"/>
    <property type="evidence" value="ECO:0007669"/>
    <property type="project" value="UniProtKB-UniRule"/>
</dbReference>
<feature type="active site" description="Proton acceptor" evidence="15">
    <location>
        <position position="470"/>
    </location>
</feature>
<dbReference type="EMBL" id="CP000916">
    <property type="protein sequence ID" value="ACM22293.1"/>
    <property type="molecule type" value="Genomic_DNA"/>
</dbReference>
<dbReference type="PANTHER" id="PTHR43661:SF3">
    <property type="entry name" value="D-XYLONATE DEHYDRATASE YAGF-RELATED"/>
    <property type="match status" value="1"/>
</dbReference>
<evidence type="ECO:0000313" key="19">
    <source>
        <dbReference type="Proteomes" id="UP000000445"/>
    </source>
</evidence>
<feature type="binding site" evidence="15">
    <location>
        <position position="444"/>
    </location>
    <ligand>
        <name>Mg(2+)</name>
        <dbReference type="ChEBI" id="CHEBI:18420"/>
    </ligand>
</feature>
<evidence type="ECO:0000256" key="1">
    <source>
        <dbReference type="ARBA" id="ARBA00001946"/>
    </source>
</evidence>
<dbReference type="GO" id="GO:0009099">
    <property type="term" value="P:L-valine biosynthetic process"/>
    <property type="evidence" value="ECO:0007669"/>
    <property type="project" value="UniProtKB-UniRule"/>
</dbReference>
<keyword evidence="19" id="KW-1185">Reference proteome</keyword>
<evidence type="ECO:0000256" key="10">
    <source>
        <dbReference type="ARBA" id="ARBA00023304"/>
    </source>
</evidence>
<dbReference type="Proteomes" id="UP000000445">
    <property type="component" value="Chromosome"/>
</dbReference>
<keyword evidence="9 15" id="KW-0456">Lyase</keyword>
<keyword evidence="3 15" id="KW-0028">Amino-acid biosynthesis</keyword>
<sequence>MWMRSDVIKKGLERAPHRSLLKALGITDDEMNRPFIGIVSSWNEIIPGHMHLDRIVEAVKAGVRMAGGVPFVFPTIGICDGIAMDHKGMKFSLPSRELIADSIEIVANAFPFDGLVFVPNCDKITPGMIMAMGRLNIPSVLISGGPMLAGRYAGRDIDLITVFEAVGGYKVGKIDEETLRAIEDLACPGAGSCAGLFTANTMNSLAEALGIAPRGNGTVPAVHAKRLRMAKEAGMLVVELVKRNVRPRDIVTRESLMNAIMVDLATGGSTNTVLHLKAIAESFEIDFDIRLFDELSRKVPHICNISPVGPYHIQDLDEAGGIYAVMKRLQENNLLKEDAMTIYLRKIGDLVREAKIMNEEVIRPFDNPYHREGGLGILFGNLAPEGAVAKLSGVPEKMKHHVGPAVVFEDGEEATKAILSGKIKKGDVVIIRYEGPKGGPGMREMLSPTSAIVGMGLAEDVALITDGRFSGGSHGAVIGHVSPEAAEGGPIGIVKDGDLIEIDFEKRMINLLISEEEFNRRMREFVPKVKDMDSDYLRRYAFFVQSASKGATFRKP</sequence>
<dbReference type="SUPFAM" id="SSF52016">
    <property type="entry name" value="LeuD/IlvD-like"/>
    <property type="match status" value="1"/>
</dbReference>
<feature type="binding site" description="via carbamate group" evidence="15">
    <location>
        <position position="123"/>
    </location>
    <ligand>
        <name>Mg(2+)</name>
        <dbReference type="ChEBI" id="CHEBI:18420"/>
    </ligand>
</feature>
<protein>
    <recommendedName>
        <fullName evidence="14 15">Dihydroxy-acid dehydratase</fullName>
        <shortName evidence="15">DAD</shortName>
        <ecNumber evidence="14 15">4.2.1.9</ecNumber>
    </recommendedName>
</protein>
<keyword evidence="6 15" id="KW-0460">Magnesium</keyword>
<dbReference type="InterPro" id="IPR042096">
    <property type="entry name" value="Dihydro-acid_dehy_C"/>
</dbReference>
<evidence type="ECO:0000256" key="9">
    <source>
        <dbReference type="ARBA" id="ARBA00023239"/>
    </source>
</evidence>
<dbReference type="InterPro" id="IPR020558">
    <property type="entry name" value="DiOHA_6PGluconate_deHydtase_CS"/>
</dbReference>
<dbReference type="GO" id="GO:0009097">
    <property type="term" value="P:isoleucine biosynthetic process"/>
    <property type="evidence" value="ECO:0007669"/>
    <property type="project" value="UniProtKB-UniRule"/>
</dbReference>
<feature type="domain" description="Dihydroxy-acid/6-phosphogluconate dehydratase N-terminal" evidence="16">
    <location>
        <begin position="33"/>
        <end position="348"/>
    </location>
</feature>
<evidence type="ECO:0000256" key="5">
    <source>
        <dbReference type="ARBA" id="ARBA00022723"/>
    </source>
</evidence>
<evidence type="ECO:0000259" key="17">
    <source>
        <dbReference type="Pfam" id="PF24877"/>
    </source>
</evidence>
<keyword evidence="5 15" id="KW-0479">Metal-binding</keyword>
<feature type="domain" description="Dihydroxy-acid/6-phosphogluconate dehydratase C-terminal" evidence="17">
    <location>
        <begin position="360"/>
        <end position="551"/>
    </location>
</feature>
<dbReference type="NCBIfam" id="NF002068">
    <property type="entry name" value="PRK00911.1"/>
    <property type="match status" value="1"/>
</dbReference>
<dbReference type="SUPFAM" id="SSF143975">
    <property type="entry name" value="IlvD/EDD N-terminal domain-like"/>
    <property type="match status" value="1"/>
</dbReference>
<dbReference type="UniPathway" id="UPA00049">
    <property type="reaction ID" value="UER00061"/>
</dbReference>
<feature type="binding site" evidence="15">
    <location>
        <position position="122"/>
    </location>
    <ligand>
        <name>Mg(2+)</name>
        <dbReference type="ChEBI" id="CHEBI:18420"/>
    </ligand>
</feature>
<dbReference type="HOGENOM" id="CLU_014271_4_2_0"/>
<comment type="function">
    <text evidence="15">Functions in the biosynthesis of branched-chain amino acids. Catalyzes the dehydration of (2R,3R)-2,3-dihydroxy-3-methylpentanoate (2,3-dihydroxy-3-methylvalerate) into 2-oxo-3-methylpentanoate (2-oxo-3-methylvalerate) and of (2R)-2,3-dihydroxy-3-methylbutanoate (2,3-dihydroxyisovalerate) into 2-oxo-3-methylbutanoate (2-oxoisovalerate), the penultimate precursor to L-isoleucine and L-valine, respectively.</text>
</comment>
<dbReference type="PROSITE" id="PS00887">
    <property type="entry name" value="ILVD_EDD_2"/>
    <property type="match status" value="1"/>
</dbReference>
<evidence type="ECO:0000256" key="6">
    <source>
        <dbReference type="ARBA" id="ARBA00022842"/>
    </source>
</evidence>
<comment type="catalytic activity">
    <reaction evidence="11">
        <text>(2R)-2,3-dihydroxy-3-methylbutanoate = 3-methyl-2-oxobutanoate + H2O</text>
        <dbReference type="Rhea" id="RHEA:24809"/>
        <dbReference type="ChEBI" id="CHEBI:11851"/>
        <dbReference type="ChEBI" id="CHEBI:15377"/>
        <dbReference type="ChEBI" id="CHEBI:49072"/>
        <dbReference type="EC" id="4.2.1.9"/>
    </reaction>
    <physiologicalReaction direction="left-to-right" evidence="11">
        <dbReference type="Rhea" id="RHEA:24810"/>
    </physiologicalReaction>
</comment>
<organism evidence="18 19">
    <name type="scientific">Thermotoga neapolitana (strain ATCC 49049 / DSM 4359 / NBRC 107923 / NS-E)</name>
    <dbReference type="NCBI Taxonomy" id="309803"/>
    <lineage>
        <taxon>Bacteria</taxon>
        <taxon>Thermotogati</taxon>
        <taxon>Thermotogota</taxon>
        <taxon>Thermotogae</taxon>
        <taxon>Thermotogales</taxon>
        <taxon>Thermotogaceae</taxon>
        <taxon>Thermotoga</taxon>
    </lineage>
</organism>
<dbReference type="HAMAP" id="MF_00012">
    <property type="entry name" value="IlvD"/>
    <property type="match status" value="1"/>
</dbReference>
<evidence type="ECO:0000256" key="3">
    <source>
        <dbReference type="ARBA" id="ARBA00022605"/>
    </source>
</evidence>
<comment type="cofactor">
    <cofactor evidence="15">
        <name>[2Fe-2S] cluster</name>
        <dbReference type="ChEBI" id="CHEBI:190135"/>
    </cofactor>
    <text evidence="15">Binds 1 [2Fe-2S] cluster per subunit. This cluster acts as a Lewis acid cofactor.</text>
</comment>